<evidence type="ECO:0000256" key="7">
    <source>
        <dbReference type="PROSITE-ProRule" id="PRU10141"/>
    </source>
</evidence>
<keyword evidence="11" id="KW-1185">Reference proteome</keyword>
<accession>A0AAW1Q2U8</accession>
<dbReference type="InterPro" id="IPR018247">
    <property type="entry name" value="EF_Hand_1_Ca_BS"/>
</dbReference>
<evidence type="ECO:0000313" key="10">
    <source>
        <dbReference type="EMBL" id="KAK9816324.1"/>
    </source>
</evidence>
<sequence>MMTEVLSHLDAFATRCSYDRLTSRQLTSLRGVSLVNCKPLSGFQRSAGGFICAVAATPEAQKGPRIERLSPKRFFGFAGGFSTEYELGKQLGQGGFGSVYVATHIRTGERRAVKRMLKKRAPNGWLDPLFVRRILHEVDVYNHVGHSLNTAYLYRVYEDQQHVDLVLELCSGGELWSRIQVNHYTESEAAKLIGEILRTLAQCHARGIILRDVKPSNFLFLSEHIDAPLKAIDFGMATYCNPGQKLDDKAGSAIYLAPEVLRRSYDQKADIWGAGIIAYQLLTGRLPFSGDEGQDVSDRFMSKQICSTRDTNRATLYSELDFERPPWDVLTGGAKDLVQALLRRDPSQRPSAADALHHRWLTPEENAASDRPLSSSIVQRLQRFGTYGRLKQAALRKVAHSLAADDAALMDLQKAFAKMDPEGTGSIRYSSLSAALQDFDLSEPERDQLMADLVGTAMDSAGQIRYDEWLAAMLDWKSVQDSPEWHDWMEMAFRAFDVDGSGTIGNEDLTALLCGGHCVVPDEVDAAIREADLDGDGEITLEEFQQLLTMNSNDALDLFETRLKIASTQ</sequence>
<dbReference type="InterPro" id="IPR011009">
    <property type="entry name" value="Kinase-like_dom_sf"/>
</dbReference>
<evidence type="ECO:0000256" key="1">
    <source>
        <dbReference type="ARBA" id="ARBA00022527"/>
    </source>
</evidence>
<dbReference type="GO" id="GO:0004674">
    <property type="term" value="F:protein serine/threonine kinase activity"/>
    <property type="evidence" value="ECO:0007669"/>
    <property type="project" value="UniProtKB-KW"/>
</dbReference>
<dbReference type="InterPro" id="IPR002048">
    <property type="entry name" value="EF_hand_dom"/>
</dbReference>
<keyword evidence="3 7" id="KW-0547">Nucleotide-binding</keyword>
<dbReference type="InterPro" id="IPR000719">
    <property type="entry name" value="Prot_kinase_dom"/>
</dbReference>
<comment type="caution">
    <text evidence="10">The sequence shown here is derived from an EMBL/GenBank/DDBJ whole genome shotgun (WGS) entry which is preliminary data.</text>
</comment>
<dbReference type="Gene3D" id="1.10.510.10">
    <property type="entry name" value="Transferase(Phosphotransferase) domain 1"/>
    <property type="match status" value="1"/>
</dbReference>
<dbReference type="SUPFAM" id="SSF56112">
    <property type="entry name" value="Protein kinase-like (PK-like)"/>
    <property type="match status" value="1"/>
</dbReference>
<evidence type="ECO:0000259" key="9">
    <source>
        <dbReference type="PROSITE" id="PS50222"/>
    </source>
</evidence>
<dbReference type="InterPro" id="IPR011992">
    <property type="entry name" value="EF-hand-dom_pair"/>
</dbReference>
<dbReference type="Proteomes" id="UP001438707">
    <property type="component" value="Unassembled WGS sequence"/>
</dbReference>
<dbReference type="SUPFAM" id="SSF47473">
    <property type="entry name" value="EF-hand"/>
    <property type="match status" value="1"/>
</dbReference>
<evidence type="ECO:0000256" key="4">
    <source>
        <dbReference type="ARBA" id="ARBA00022777"/>
    </source>
</evidence>
<evidence type="ECO:0000259" key="8">
    <source>
        <dbReference type="PROSITE" id="PS50011"/>
    </source>
</evidence>
<dbReference type="FunFam" id="1.10.510.10:FF:000571">
    <property type="entry name" value="Maternal embryonic leucine zipper kinase"/>
    <property type="match status" value="1"/>
</dbReference>
<proteinExistence type="predicted"/>
<keyword evidence="4" id="KW-0418">Kinase</keyword>
<dbReference type="Pfam" id="PF00069">
    <property type="entry name" value="Pkinase"/>
    <property type="match status" value="1"/>
</dbReference>
<gene>
    <name evidence="10" type="ORF">WJX74_005460</name>
</gene>
<dbReference type="InterPro" id="IPR017441">
    <property type="entry name" value="Protein_kinase_ATP_BS"/>
</dbReference>
<evidence type="ECO:0000256" key="6">
    <source>
        <dbReference type="ARBA" id="ARBA00022840"/>
    </source>
</evidence>
<keyword evidence="2" id="KW-0808">Transferase</keyword>
<keyword evidence="1" id="KW-0723">Serine/threonine-protein kinase</keyword>
<dbReference type="FunFam" id="1.10.238.10:FF:000001">
    <property type="entry name" value="Calmodulin 1"/>
    <property type="match status" value="1"/>
</dbReference>
<dbReference type="InterPro" id="IPR050205">
    <property type="entry name" value="CDPK_Ser/Thr_kinases"/>
</dbReference>
<dbReference type="PROSITE" id="PS00018">
    <property type="entry name" value="EF_HAND_1"/>
    <property type="match status" value="1"/>
</dbReference>
<feature type="domain" description="EF-hand" evidence="9">
    <location>
        <begin position="407"/>
        <end position="442"/>
    </location>
</feature>
<dbReference type="Gene3D" id="3.30.200.20">
    <property type="entry name" value="Phosphorylase Kinase, domain 1"/>
    <property type="match status" value="1"/>
</dbReference>
<dbReference type="EMBL" id="JALJOS010000079">
    <property type="protein sequence ID" value="KAK9816324.1"/>
    <property type="molecule type" value="Genomic_DNA"/>
</dbReference>
<dbReference type="GO" id="GO:0005524">
    <property type="term" value="F:ATP binding"/>
    <property type="evidence" value="ECO:0007669"/>
    <property type="project" value="UniProtKB-UniRule"/>
</dbReference>
<dbReference type="Pfam" id="PF13499">
    <property type="entry name" value="EF-hand_7"/>
    <property type="match status" value="1"/>
</dbReference>
<evidence type="ECO:0000256" key="3">
    <source>
        <dbReference type="ARBA" id="ARBA00022741"/>
    </source>
</evidence>
<feature type="domain" description="EF-hand" evidence="9">
    <location>
        <begin position="519"/>
        <end position="554"/>
    </location>
</feature>
<dbReference type="PROSITE" id="PS50222">
    <property type="entry name" value="EF_HAND_2"/>
    <property type="match status" value="2"/>
</dbReference>
<dbReference type="PROSITE" id="PS00107">
    <property type="entry name" value="PROTEIN_KINASE_ATP"/>
    <property type="match status" value="1"/>
</dbReference>
<dbReference type="CDD" id="cd05117">
    <property type="entry name" value="STKc_CAMK"/>
    <property type="match status" value="1"/>
</dbReference>
<keyword evidence="5" id="KW-0106">Calcium</keyword>
<dbReference type="PANTHER" id="PTHR24349">
    <property type="entry name" value="SERINE/THREONINE-PROTEIN KINASE"/>
    <property type="match status" value="1"/>
</dbReference>
<evidence type="ECO:0000256" key="5">
    <source>
        <dbReference type="ARBA" id="ARBA00022837"/>
    </source>
</evidence>
<name>A0AAW1Q2U8_9CHLO</name>
<dbReference type="SMART" id="SM00220">
    <property type="entry name" value="S_TKc"/>
    <property type="match status" value="1"/>
</dbReference>
<reference evidence="10 11" key="1">
    <citation type="journal article" date="2024" name="Nat. Commun.">
        <title>Phylogenomics reveals the evolutionary origins of lichenization in chlorophyte algae.</title>
        <authorList>
            <person name="Puginier C."/>
            <person name="Libourel C."/>
            <person name="Otte J."/>
            <person name="Skaloud P."/>
            <person name="Haon M."/>
            <person name="Grisel S."/>
            <person name="Petersen M."/>
            <person name="Berrin J.G."/>
            <person name="Delaux P.M."/>
            <person name="Dal Grande F."/>
            <person name="Keller J."/>
        </authorList>
    </citation>
    <scope>NUCLEOTIDE SEQUENCE [LARGE SCALE GENOMIC DNA]</scope>
    <source>
        <strain evidence="10 11">SAG 2145</strain>
    </source>
</reference>
<feature type="binding site" evidence="7">
    <location>
        <position position="114"/>
    </location>
    <ligand>
        <name>ATP</name>
        <dbReference type="ChEBI" id="CHEBI:30616"/>
    </ligand>
</feature>
<evidence type="ECO:0000313" key="11">
    <source>
        <dbReference type="Proteomes" id="UP001438707"/>
    </source>
</evidence>
<dbReference type="CDD" id="cd00051">
    <property type="entry name" value="EFh"/>
    <property type="match status" value="1"/>
</dbReference>
<dbReference type="Gene3D" id="1.10.238.10">
    <property type="entry name" value="EF-hand"/>
    <property type="match status" value="2"/>
</dbReference>
<protein>
    <submittedName>
        <fullName evidence="10">Uncharacterized protein</fullName>
    </submittedName>
</protein>
<dbReference type="AlphaFoldDB" id="A0AAW1Q2U8"/>
<dbReference type="SMART" id="SM00054">
    <property type="entry name" value="EFh"/>
    <property type="match status" value="3"/>
</dbReference>
<feature type="domain" description="Protein kinase" evidence="8">
    <location>
        <begin position="85"/>
        <end position="361"/>
    </location>
</feature>
<dbReference type="PROSITE" id="PS50011">
    <property type="entry name" value="PROTEIN_KINASE_DOM"/>
    <property type="match status" value="1"/>
</dbReference>
<dbReference type="GO" id="GO:0005509">
    <property type="term" value="F:calcium ion binding"/>
    <property type="evidence" value="ECO:0007669"/>
    <property type="project" value="InterPro"/>
</dbReference>
<organism evidence="10 11">
    <name type="scientific">Apatococcus lobatus</name>
    <dbReference type="NCBI Taxonomy" id="904363"/>
    <lineage>
        <taxon>Eukaryota</taxon>
        <taxon>Viridiplantae</taxon>
        <taxon>Chlorophyta</taxon>
        <taxon>core chlorophytes</taxon>
        <taxon>Trebouxiophyceae</taxon>
        <taxon>Chlorellales</taxon>
        <taxon>Chlorellaceae</taxon>
        <taxon>Apatococcus</taxon>
    </lineage>
</organism>
<keyword evidence="6 7" id="KW-0067">ATP-binding</keyword>
<evidence type="ECO:0000256" key="2">
    <source>
        <dbReference type="ARBA" id="ARBA00022679"/>
    </source>
</evidence>